<protein>
    <submittedName>
        <fullName evidence="1">Uncharacterized protein</fullName>
    </submittedName>
</protein>
<dbReference type="KEGG" id="vg:65129993"/>
<reference evidence="1 2" key="1">
    <citation type="submission" date="2020-07" db="EMBL/GenBank/DDBJ databases">
        <title>Taxonomic proposal: Crassvirales, a new order of highly abundant and diverse bacterial viruses.</title>
        <authorList>
            <person name="Shkoporov A.N."/>
            <person name="Stockdale S.R."/>
            <person name="Guerin E."/>
            <person name="Ross R.P."/>
            <person name="Hill C."/>
        </authorList>
    </citation>
    <scope>NUCLEOTIDE SEQUENCE [LARGE SCALE GENOMIC DNA]</scope>
</reference>
<dbReference type="EMBL" id="MT774389">
    <property type="protein sequence ID" value="QOR59431.1"/>
    <property type="molecule type" value="Genomic_DNA"/>
</dbReference>
<organism evidence="1 2">
    <name type="scientific">uncultured phage cr116_1</name>
    <dbReference type="NCBI Taxonomy" id="2772073"/>
    <lineage>
        <taxon>Viruses</taxon>
        <taxon>Duplodnaviria</taxon>
        <taxon>Heunggongvirae</taxon>
        <taxon>Uroviricota</taxon>
        <taxon>Caudoviricetes</taxon>
        <taxon>Crassvirales</taxon>
        <taxon>Steigviridae</taxon>
        <taxon>Asinivirinae</taxon>
        <taxon>Pamirivirus</taxon>
        <taxon>Pamirivirus faecium</taxon>
    </lineage>
</organism>
<evidence type="ECO:0000313" key="2">
    <source>
        <dbReference type="Proteomes" id="UP000593686"/>
    </source>
</evidence>
<dbReference type="GeneID" id="65129993"/>
<dbReference type="Proteomes" id="UP000593686">
    <property type="component" value="Genome"/>
</dbReference>
<name>A0A7M1RZU9_9CAUD</name>
<evidence type="ECO:0000313" key="1">
    <source>
        <dbReference type="EMBL" id="QOR59431.1"/>
    </source>
</evidence>
<accession>A0A7M1RZU9</accession>
<dbReference type="RefSeq" id="YP_010111589.1">
    <property type="nucleotide sequence ID" value="NC_055882.1"/>
</dbReference>
<proteinExistence type="predicted"/>
<sequence>MKRTVESLTPPENKQVMWLDVSGKVKQLKTYINGEWVIVNDDTENNKEIVKTVLESIDKDFESYIKKEDADSKYVQQEVLDRDYVKSEYATKTYATIKELNNLSTSLDSDYVKKAYADSNYVIKSTLDNYVTIETANSTYAAQTALAGKVAQETYDDKMATIDSKLEILENKTIDVDAELKDSVNPVQNRAVNAAVLNLNTEIGKKADTTALNSAVGRITALENNGATGVTVTESGEGNGIASIKNVGKDIIATKATFVTSLTGYVTTDTLNTELAKKSDVDHNHDTKYAAKKHTHSEYVQSSALNDYVTKTALDGKNFLTATSLNGYVNDIQPDGTSGNGITGITKEGKVLKVTKSTFLTEHQSLADYATQTWVNEQGFAKGTIPTKVSQLTNDSGFLTNTALNGYVNNVNVTEVTNGNGIASIAKNGKDINVTQGAFLTGMPNGAIYEEETQTENGKGIVDIFLRGNVLCKRKGTFVTPTTLGDAIDSYASNKGYLTENNLNEKLKETVTIKLVSDKTASDTNLNGATVTVKSGDTTVSTQTWQGTPIEVKVPCDKEVTIEATVVKMYMKPQVLKYVPSPLYNREVTLTYKALITGVFIIDKNDRLYDSSTACEEAGLLKTDMVGVLLVTNNVAIVIAPEIIYDLIWSSEQNLIEGCATFPNYLDALKDFAGAANTAAIIGADSTSYNAARLCSNYVFKNGKKGYLMSAGEAKEISGNFLLISQMMIYISGKSVPYASGRYWTSTQMNANSAWVFYMTETSPSEFSKSMETNAIAIYSLYD</sequence>
<keyword evidence="2" id="KW-1185">Reference proteome</keyword>